<dbReference type="InterPro" id="IPR025323">
    <property type="entry name" value="DUF4229"/>
</dbReference>
<feature type="compositionally biased region" description="Low complexity" evidence="1">
    <location>
        <begin position="84"/>
        <end position="102"/>
    </location>
</feature>
<evidence type="ECO:0000256" key="1">
    <source>
        <dbReference type="SAM" id="MobiDB-lite"/>
    </source>
</evidence>
<organism evidence="3 4">
    <name type="scientific">Nocardiopsis mwathae</name>
    <dbReference type="NCBI Taxonomy" id="1472723"/>
    <lineage>
        <taxon>Bacteria</taxon>
        <taxon>Bacillati</taxon>
        <taxon>Actinomycetota</taxon>
        <taxon>Actinomycetes</taxon>
        <taxon>Streptosporangiales</taxon>
        <taxon>Nocardiopsidaceae</taxon>
        <taxon>Nocardiopsis</taxon>
    </lineage>
</organism>
<sequence>MRSVLVYTASRLLLFAVALGVLYLLGARDFLALALAFLISGLVSYVLLSQQRDAMSTVVADGLAKMRGMGDRLEEGASKEDAAQRAAAAAATESAEPAADASADTKADDATSATTAADRTH</sequence>
<reference evidence="3 4" key="1">
    <citation type="submission" date="2020-08" db="EMBL/GenBank/DDBJ databases">
        <title>Sequencing the genomes of 1000 actinobacteria strains.</title>
        <authorList>
            <person name="Klenk H.-P."/>
        </authorList>
    </citation>
    <scope>NUCLEOTIDE SEQUENCE [LARGE SCALE GENOMIC DNA]</scope>
    <source>
        <strain evidence="3 4">DSM 46659</strain>
    </source>
</reference>
<proteinExistence type="predicted"/>
<accession>A0A7W9YN49</accession>
<keyword evidence="4" id="KW-1185">Reference proteome</keyword>
<dbReference type="Pfam" id="PF14012">
    <property type="entry name" value="DUF4229"/>
    <property type="match status" value="1"/>
</dbReference>
<dbReference type="RefSeq" id="WP_184079478.1">
    <property type="nucleotide sequence ID" value="NZ_JACHDS010000001.1"/>
</dbReference>
<keyword evidence="2" id="KW-0812">Transmembrane</keyword>
<evidence type="ECO:0000313" key="3">
    <source>
        <dbReference type="EMBL" id="MBB6175050.1"/>
    </source>
</evidence>
<comment type="caution">
    <text evidence="3">The sequence shown here is derived from an EMBL/GenBank/DDBJ whole genome shotgun (WGS) entry which is preliminary data.</text>
</comment>
<feature type="compositionally biased region" description="Low complexity" evidence="1">
    <location>
        <begin position="110"/>
        <end position="121"/>
    </location>
</feature>
<feature type="transmembrane region" description="Helical" evidence="2">
    <location>
        <begin position="30"/>
        <end position="48"/>
    </location>
</feature>
<gene>
    <name evidence="3" type="ORF">HNR23_005110</name>
</gene>
<evidence type="ECO:0000313" key="4">
    <source>
        <dbReference type="Proteomes" id="UP000546642"/>
    </source>
</evidence>
<protein>
    <submittedName>
        <fullName evidence="3">Outer membrane murein-binding lipoprotein Lpp</fullName>
    </submittedName>
</protein>
<dbReference type="EMBL" id="JACHDS010000001">
    <property type="protein sequence ID" value="MBB6175050.1"/>
    <property type="molecule type" value="Genomic_DNA"/>
</dbReference>
<keyword evidence="2" id="KW-0472">Membrane</keyword>
<feature type="compositionally biased region" description="Basic and acidic residues" evidence="1">
    <location>
        <begin position="72"/>
        <end position="83"/>
    </location>
</feature>
<feature type="region of interest" description="Disordered" evidence="1">
    <location>
        <begin position="72"/>
        <end position="121"/>
    </location>
</feature>
<evidence type="ECO:0000256" key="2">
    <source>
        <dbReference type="SAM" id="Phobius"/>
    </source>
</evidence>
<keyword evidence="2" id="KW-1133">Transmembrane helix</keyword>
<name>A0A7W9YN49_9ACTN</name>
<dbReference type="AlphaFoldDB" id="A0A7W9YN49"/>
<dbReference type="Proteomes" id="UP000546642">
    <property type="component" value="Unassembled WGS sequence"/>
</dbReference>
<keyword evidence="3" id="KW-0449">Lipoprotein</keyword>